<gene>
    <name evidence="3" type="ORF">K3166_05460</name>
</gene>
<accession>A0ABX8ZGI1</accession>
<dbReference type="InterPro" id="IPR036938">
    <property type="entry name" value="PAP2/HPO_sf"/>
</dbReference>
<keyword evidence="1" id="KW-0812">Transmembrane</keyword>
<dbReference type="EMBL" id="CP081297">
    <property type="protein sequence ID" value="QZD88121.1"/>
    <property type="molecule type" value="Genomic_DNA"/>
</dbReference>
<dbReference type="CDD" id="cd03392">
    <property type="entry name" value="PAP2_like_2"/>
    <property type="match status" value="1"/>
</dbReference>
<name>A0ABX8ZGI1_9SPHN</name>
<dbReference type="Pfam" id="PF01569">
    <property type="entry name" value="PAP2"/>
    <property type="match status" value="1"/>
</dbReference>
<dbReference type="PANTHER" id="PTHR14969">
    <property type="entry name" value="SPHINGOSINE-1-PHOSPHATE PHOSPHOHYDROLASE"/>
    <property type="match status" value="1"/>
</dbReference>
<protein>
    <submittedName>
        <fullName evidence="3">Phosphatase PAP2 family protein</fullName>
    </submittedName>
</protein>
<reference evidence="3 4" key="1">
    <citation type="submission" date="2021-08" db="EMBL/GenBank/DDBJ databases">
        <title>Comparative Genomics Analysis of the Genus Qipengyuania Reveals Extensive Genetic Diversity and Metabolic Versatility, Including the Description of Fifteen Novel Species.</title>
        <authorList>
            <person name="Liu Y."/>
        </authorList>
    </citation>
    <scope>NUCLEOTIDE SEQUENCE [LARGE SCALE GENOMIC DNA]</scope>
    <source>
        <strain evidence="3 4">1XM2-8</strain>
    </source>
</reference>
<dbReference type="SUPFAM" id="SSF48317">
    <property type="entry name" value="Acid phosphatase/Vanadium-dependent haloperoxidase"/>
    <property type="match status" value="1"/>
</dbReference>
<dbReference type="Gene3D" id="1.20.144.10">
    <property type="entry name" value="Phosphatidic acid phosphatase type 2/haloperoxidase"/>
    <property type="match status" value="2"/>
</dbReference>
<feature type="transmembrane region" description="Helical" evidence="1">
    <location>
        <begin position="83"/>
        <end position="105"/>
    </location>
</feature>
<organism evidence="3 4">
    <name type="scientific">Qipengyuania psychrotolerans</name>
    <dbReference type="NCBI Taxonomy" id="2867238"/>
    <lineage>
        <taxon>Bacteria</taxon>
        <taxon>Pseudomonadati</taxon>
        <taxon>Pseudomonadota</taxon>
        <taxon>Alphaproteobacteria</taxon>
        <taxon>Sphingomonadales</taxon>
        <taxon>Erythrobacteraceae</taxon>
        <taxon>Qipengyuania</taxon>
    </lineage>
</organism>
<keyword evidence="4" id="KW-1185">Reference proteome</keyword>
<dbReference type="Proteomes" id="UP000824280">
    <property type="component" value="Chromosome"/>
</dbReference>
<evidence type="ECO:0000259" key="2">
    <source>
        <dbReference type="SMART" id="SM00014"/>
    </source>
</evidence>
<feature type="transmembrane region" description="Helical" evidence="1">
    <location>
        <begin position="182"/>
        <end position="204"/>
    </location>
</feature>
<dbReference type="PANTHER" id="PTHR14969:SF13">
    <property type="entry name" value="AT30094P"/>
    <property type="match status" value="1"/>
</dbReference>
<evidence type="ECO:0000256" key="1">
    <source>
        <dbReference type="SAM" id="Phobius"/>
    </source>
</evidence>
<feature type="transmembrane region" description="Helical" evidence="1">
    <location>
        <begin position="24"/>
        <end position="43"/>
    </location>
</feature>
<dbReference type="InterPro" id="IPR000326">
    <property type="entry name" value="PAP2/HPO"/>
</dbReference>
<feature type="domain" description="Phosphatidic acid phosphatase type 2/haloperoxidase" evidence="2">
    <location>
        <begin position="112"/>
        <end position="225"/>
    </location>
</feature>
<feature type="transmembrane region" description="Helical" evidence="1">
    <location>
        <begin position="210"/>
        <end position="228"/>
    </location>
</feature>
<dbReference type="RefSeq" id="WP_221423654.1">
    <property type="nucleotide sequence ID" value="NZ_CP081297.1"/>
</dbReference>
<sequence length="245" mass="26419">MRNHKGRTMPISILKTYIHREQRLLIGLVIGTALAGGFIKLAGEVSEGDTKAFDIWFLRSLRVSGDLDTPIGPTWLLDAMKDITALGGVTVLTLISFLAVGFLLARGRMHQAAFTALATGGGAVMGKLLKDLFARARPEVVPHLVEVTSLSFPSGHSMNSAIIYLTLAVMISRSFEERGARIFTLGVAAMLVLTISFSRLYLGVHFPSDVLGGWTVGAAWALTMGLVASKLQQNRQMEQPGQVPT</sequence>
<evidence type="ECO:0000313" key="4">
    <source>
        <dbReference type="Proteomes" id="UP000824280"/>
    </source>
</evidence>
<keyword evidence="1" id="KW-0472">Membrane</keyword>
<dbReference type="SMART" id="SM00014">
    <property type="entry name" value="acidPPc"/>
    <property type="match status" value="1"/>
</dbReference>
<proteinExistence type="predicted"/>
<keyword evidence="1" id="KW-1133">Transmembrane helix</keyword>
<evidence type="ECO:0000313" key="3">
    <source>
        <dbReference type="EMBL" id="QZD88121.1"/>
    </source>
</evidence>